<evidence type="ECO:0000256" key="6">
    <source>
        <dbReference type="SAM" id="Phobius"/>
    </source>
</evidence>
<keyword evidence="3 6" id="KW-0812">Transmembrane</keyword>
<feature type="transmembrane region" description="Helical" evidence="6">
    <location>
        <begin position="24"/>
        <end position="44"/>
    </location>
</feature>
<feature type="transmembrane region" description="Helical" evidence="6">
    <location>
        <begin position="51"/>
        <end position="73"/>
    </location>
</feature>
<dbReference type="PANTHER" id="PTHR12428">
    <property type="entry name" value="OXA1"/>
    <property type="match status" value="1"/>
</dbReference>
<evidence type="ECO:0000256" key="2">
    <source>
        <dbReference type="ARBA" id="ARBA00010583"/>
    </source>
</evidence>
<comment type="similarity">
    <text evidence="2">Belongs to the OXA1/ALB3/YidC (TC 2.A.9.2) family.</text>
</comment>
<keyword evidence="4 6" id="KW-1133">Transmembrane helix</keyword>
<dbReference type="PANTHER" id="PTHR12428:SF34">
    <property type="entry name" value="MITOCHONDRIAL INNER MEMBRANE PROTEIN OXA1-LIKE"/>
    <property type="match status" value="1"/>
</dbReference>
<gene>
    <name evidence="7" type="ORF">PIB30_012795</name>
</gene>
<evidence type="ECO:0000313" key="8">
    <source>
        <dbReference type="Proteomes" id="UP001341840"/>
    </source>
</evidence>
<evidence type="ECO:0000256" key="5">
    <source>
        <dbReference type="ARBA" id="ARBA00023136"/>
    </source>
</evidence>
<evidence type="ECO:0000256" key="1">
    <source>
        <dbReference type="ARBA" id="ARBA00004141"/>
    </source>
</evidence>
<dbReference type="EMBL" id="JASCZI010090653">
    <property type="protein sequence ID" value="MED6144142.1"/>
    <property type="molecule type" value="Genomic_DNA"/>
</dbReference>
<evidence type="ECO:0000256" key="3">
    <source>
        <dbReference type="ARBA" id="ARBA00022692"/>
    </source>
</evidence>
<proteinExistence type="inferred from homology"/>
<accession>A0ABU6T5Y7</accession>
<keyword evidence="8" id="KW-1185">Reference proteome</keyword>
<evidence type="ECO:0000313" key="7">
    <source>
        <dbReference type="EMBL" id="MED6144142.1"/>
    </source>
</evidence>
<keyword evidence="5 6" id="KW-0472">Membrane</keyword>
<evidence type="ECO:0000256" key="4">
    <source>
        <dbReference type="ARBA" id="ARBA00022989"/>
    </source>
</evidence>
<name>A0ABU6T5Y7_9FABA</name>
<feature type="transmembrane region" description="Helical" evidence="6">
    <location>
        <begin position="79"/>
        <end position="98"/>
    </location>
</feature>
<sequence>MAEKMPSLKHGGAYWFTDLTTPDALYIFPVLTSLSFLVMVELNIRDGCGRIFVESSSTMTNISRAAVVLAVPLAMELPKAMFCFLLTSNLFSIIYGLAIRDPRVKKTLGITPMPQIPSTKTNCIGNIFQ</sequence>
<dbReference type="Proteomes" id="UP001341840">
    <property type="component" value="Unassembled WGS sequence"/>
</dbReference>
<dbReference type="InterPro" id="IPR001708">
    <property type="entry name" value="YidC/ALB3/OXA1/COX18"/>
</dbReference>
<organism evidence="7 8">
    <name type="scientific">Stylosanthes scabra</name>
    <dbReference type="NCBI Taxonomy" id="79078"/>
    <lineage>
        <taxon>Eukaryota</taxon>
        <taxon>Viridiplantae</taxon>
        <taxon>Streptophyta</taxon>
        <taxon>Embryophyta</taxon>
        <taxon>Tracheophyta</taxon>
        <taxon>Spermatophyta</taxon>
        <taxon>Magnoliopsida</taxon>
        <taxon>eudicotyledons</taxon>
        <taxon>Gunneridae</taxon>
        <taxon>Pentapetalae</taxon>
        <taxon>rosids</taxon>
        <taxon>fabids</taxon>
        <taxon>Fabales</taxon>
        <taxon>Fabaceae</taxon>
        <taxon>Papilionoideae</taxon>
        <taxon>50 kb inversion clade</taxon>
        <taxon>dalbergioids sensu lato</taxon>
        <taxon>Dalbergieae</taxon>
        <taxon>Pterocarpus clade</taxon>
        <taxon>Stylosanthes</taxon>
    </lineage>
</organism>
<comment type="caution">
    <text evidence="7">The sequence shown here is derived from an EMBL/GenBank/DDBJ whole genome shotgun (WGS) entry which is preliminary data.</text>
</comment>
<comment type="subcellular location">
    <subcellularLocation>
        <location evidence="1">Membrane</location>
        <topology evidence="1">Multi-pass membrane protein</topology>
    </subcellularLocation>
</comment>
<reference evidence="7 8" key="1">
    <citation type="journal article" date="2023" name="Plants (Basel)">
        <title>Bridging the Gap: Combining Genomics and Transcriptomics Approaches to Understand Stylosanthes scabra, an Orphan Legume from the Brazilian Caatinga.</title>
        <authorList>
            <person name="Ferreira-Neto J.R.C."/>
            <person name="da Silva M.D."/>
            <person name="Binneck E."/>
            <person name="de Melo N.F."/>
            <person name="da Silva R.H."/>
            <person name="de Melo A.L.T.M."/>
            <person name="Pandolfi V."/>
            <person name="Bustamante F.O."/>
            <person name="Brasileiro-Vidal A.C."/>
            <person name="Benko-Iseppon A.M."/>
        </authorList>
    </citation>
    <scope>NUCLEOTIDE SEQUENCE [LARGE SCALE GENOMIC DNA]</scope>
    <source>
        <tissue evidence="7">Leaves</tissue>
    </source>
</reference>
<protein>
    <submittedName>
        <fullName evidence="7">Uncharacterized protein</fullName>
    </submittedName>
</protein>